<dbReference type="STRING" id="648782.SAMN04488554_0034"/>
<gene>
    <name evidence="2" type="ORF">SAMN04488554_0034</name>
</gene>
<evidence type="ECO:0000313" key="3">
    <source>
        <dbReference type="Proteomes" id="UP000199220"/>
    </source>
</evidence>
<organism evidence="2 3">
    <name type="scientific">Ruania alba</name>
    <dbReference type="NCBI Taxonomy" id="648782"/>
    <lineage>
        <taxon>Bacteria</taxon>
        <taxon>Bacillati</taxon>
        <taxon>Actinomycetota</taxon>
        <taxon>Actinomycetes</taxon>
        <taxon>Micrococcales</taxon>
        <taxon>Ruaniaceae</taxon>
        <taxon>Ruania</taxon>
    </lineage>
</organism>
<reference evidence="3" key="1">
    <citation type="submission" date="2016-10" db="EMBL/GenBank/DDBJ databases">
        <authorList>
            <person name="Varghese N."/>
            <person name="Submissions S."/>
        </authorList>
    </citation>
    <scope>NUCLEOTIDE SEQUENCE [LARGE SCALE GENOMIC DNA]</scope>
    <source>
        <strain evidence="3">DSM 21368</strain>
    </source>
</reference>
<accession>A0A1H5B8P7</accession>
<sequence length="220" mass="23482">MASGSFRRPAMLSPEVAEAIPGEPDPAERNELAHATAAALVHGGRASMPGPRPGTDPEDEAAMVRRLIELVDTEGLDLLAQLWASSPADTLPGALWRLYVLREWTRRDPRTIAERYHLGVHQAEVAGVVAGVGSPPGPDQIQELADAVLHGVFRGELDVALDRAGAFLRVLAAGSAMDADWVELSDDARASELTQRAGTLMETAEDLEQAAALWRAGKLD</sequence>
<name>A0A1H5B8P7_9MICO</name>
<dbReference type="EMBL" id="FNTX01000001">
    <property type="protein sequence ID" value="SED50601.1"/>
    <property type="molecule type" value="Genomic_DNA"/>
</dbReference>
<protein>
    <submittedName>
        <fullName evidence="2">Uncharacterized protein</fullName>
    </submittedName>
</protein>
<proteinExistence type="predicted"/>
<evidence type="ECO:0000313" key="2">
    <source>
        <dbReference type="EMBL" id="SED50601.1"/>
    </source>
</evidence>
<dbReference type="Proteomes" id="UP000199220">
    <property type="component" value="Unassembled WGS sequence"/>
</dbReference>
<dbReference type="RefSeq" id="WP_342741427.1">
    <property type="nucleotide sequence ID" value="NZ_FNTX01000001.1"/>
</dbReference>
<keyword evidence="3" id="KW-1185">Reference proteome</keyword>
<feature type="region of interest" description="Disordered" evidence="1">
    <location>
        <begin position="1"/>
        <end position="29"/>
    </location>
</feature>
<dbReference type="AlphaFoldDB" id="A0A1H5B8P7"/>
<evidence type="ECO:0000256" key="1">
    <source>
        <dbReference type="SAM" id="MobiDB-lite"/>
    </source>
</evidence>